<sequence length="62" mass="7312">MGLTWVFGVLAINEGTLIMQYIFAVLNGLQGFFIFLFYCVLNRQVRDALRRRQDRKRSLQTL</sequence>
<dbReference type="PANTHER" id="PTHR12011">
    <property type="entry name" value="ADHESION G-PROTEIN COUPLED RECEPTOR"/>
    <property type="match status" value="1"/>
</dbReference>
<organism evidence="6 7">
    <name type="scientific">Dreissena polymorpha</name>
    <name type="common">Zebra mussel</name>
    <name type="synonym">Mytilus polymorpha</name>
    <dbReference type="NCBI Taxonomy" id="45954"/>
    <lineage>
        <taxon>Eukaryota</taxon>
        <taxon>Metazoa</taxon>
        <taxon>Spiralia</taxon>
        <taxon>Lophotrochozoa</taxon>
        <taxon>Mollusca</taxon>
        <taxon>Bivalvia</taxon>
        <taxon>Autobranchia</taxon>
        <taxon>Heteroconchia</taxon>
        <taxon>Euheterodonta</taxon>
        <taxon>Imparidentia</taxon>
        <taxon>Neoheterodontei</taxon>
        <taxon>Myida</taxon>
        <taxon>Dreissenoidea</taxon>
        <taxon>Dreissenidae</taxon>
        <taxon>Dreissena</taxon>
    </lineage>
</organism>
<evidence type="ECO:0000256" key="5">
    <source>
        <dbReference type="SAM" id="Phobius"/>
    </source>
</evidence>
<comment type="subcellular location">
    <subcellularLocation>
        <location evidence="1">Membrane</location>
        <topology evidence="1">Multi-pass membrane protein</topology>
    </subcellularLocation>
</comment>
<name>A0A9D4CL73_DREPO</name>
<dbReference type="PANTHER" id="PTHR12011:SF347">
    <property type="entry name" value="FI21270P1-RELATED"/>
    <property type="match status" value="1"/>
</dbReference>
<reference evidence="6" key="1">
    <citation type="journal article" date="2019" name="bioRxiv">
        <title>The Genome of the Zebra Mussel, Dreissena polymorpha: A Resource for Invasive Species Research.</title>
        <authorList>
            <person name="McCartney M.A."/>
            <person name="Auch B."/>
            <person name="Kono T."/>
            <person name="Mallez S."/>
            <person name="Zhang Y."/>
            <person name="Obille A."/>
            <person name="Becker A."/>
            <person name="Abrahante J.E."/>
            <person name="Garbe J."/>
            <person name="Badalamenti J.P."/>
            <person name="Herman A."/>
            <person name="Mangelson H."/>
            <person name="Liachko I."/>
            <person name="Sullivan S."/>
            <person name="Sone E.D."/>
            <person name="Koren S."/>
            <person name="Silverstein K.A.T."/>
            <person name="Beckman K.B."/>
            <person name="Gohl D.M."/>
        </authorList>
    </citation>
    <scope>NUCLEOTIDE SEQUENCE</scope>
    <source>
        <strain evidence="6">Duluth1</strain>
        <tissue evidence="6">Whole animal</tissue>
    </source>
</reference>
<dbReference type="AlphaFoldDB" id="A0A9D4CL73"/>
<evidence type="ECO:0000313" key="7">
    <source>
        <dbReference type="Proteomes" id="UP000828390"/>
    </source>
</evidence>
<dbReference type="PROSITE" id="PS00650">
    <property type="entry name" value="G_PROTEIN_RECEP_F2_2"/>
    <property type="match status" value="1"/>
</dbReference>
<dbReference type="EMBL" id="JAIWYP010000012">
    <property type="protein sequence ID" value="KAH3726689.1"/>
    <property type="molecule type" value="Genomic_DNA"/>
</dbReference>
<gene>
    <name evidence="6" type="ORF">DPMN_052558</name>
</gene>
<keyword evidence="2 5" id="KW-0812">Transmembrane</keyword>
<evidence type="ECO:0000256" key="2">
    <source>
        <dbReference type="ARBA" id="ARBA00022692"/>
    </source>
</evidence>
<dbReference type="Gene3D" id="1.20.1070.10">
    <property type="entry name" value="Rhodopsin 7-helix transmembrane proteins"/>
    <property type="match status" value="1"/>
</dbReference>
<comment type="caution">
    <text evidence="6">The sequence shown here is derived from an EMBL/GenBank/DDBJ whole genome shotgun (WGS) entry which is preliminary data.</text>
</comment>
<evidence type="ECO:0000256" key="4">
    <source>
        <dbReference type="ARBA" id="ARBA00023136"/>
    </source>
</evidence>
<reference evidence="6" key="2">
    <citation type="submission" date="2020-11" db="EMBL/GenBank/DDBJ databases">
        <authorList>
            <person name="McCartney M.A."/>
            <person name="Auch B."/>
            <person name="Kono T."/>
            <person name="Mallez S."/>
            <person name="Becker A."/>
            <person name="Gohl D.M."/>
            <person name="Silverstein K.A.T."/>
            <person name="Koren S."/>
            <person name="Bechman K.B."/>
            <person name="Herman A."/>
            <person name="Abrahante J.E."/>
            <person name="Garbe J."/>
        </authorList>
    </citation>
    <scope>NUCLEOTIDE SEQUENCE</scope>
    <source>
        <strain evidence="6">Duluth1</strain>
        <tissue evidence="6">Whole animal</tissue>
    </source>
</reference>
<dbReference type="Pfam" id="PF00002">
    <property type="entry name" value="7tm_2"/>
    <property type="match status" value="1"/>
</dbReference>
<evidence type="ECO:0000256" key="1">
    <source>
        <dbReference type="ARBA" id="ARBA00004141"/>
    </source>
</evidence>
<evidence type="ECO:0000313" key="6">
    <source>
        <dbReference type="EMBL" id="KAH3726689.1"/>
    </source>
</evidence>
<dbReference type="GO" id="GO:0004930">
    <property type="term" value="F:G protein-coupled receptor activity"/>
    <property type="evidence" value="ECO:0007669"/>
    <property type="project" value="InterPro"/>
</dbReference>
<protein>
    <submittedName>
        <fullName evidence="6">Uncharacterized protein</fullName>
    </submittedName>
</protein>
<dbReference type="Proteomes" id="UP000828390">
    <property type="component" value="Unassembled WGS sequence"/>
</dbReference>
<proteinExistence type="predicted"/>
<feature type="transmembrane region" description="Helical" evidence="5">
    <location>
        <begin position="20"/>
        <end position="41"/>
    </location>
</feature>
<accession>A0A9D4CL73</accession>
<dbReference type="GO" id="GO:0005886">
    <property type="term" value="C:plasma membrane"/>
    <property type="evidence" value="ECO:0007669"/>
    <property type="project" value="TreeGrafter"/>
</dbReference>
<dbReference type="InterPro" id="IPR017983">
    <property type="entry name" value="GPCR_2_secretin-like_CS"/>
</dbReference>
<dbReference type="InterPro" id="IPR000832">
    <property type="entry name" value="GPCR_2_secretin-like"/>
</dbReference>
<keyword evidence="7" id="KW-1185">Reference proteome</keyword>
<keyword evidence="4 5" id="KW-0472">Membrane</keyword>
<keyword evidence="3 5" id="KW-1133">Transmembrane helix</keyword>
<evidence type="ECO:0000256" key="3">
    <source>
        <dbReference type="ARBA" id="ARBA00022989"/>
    </source>
</evidence>